<reference evidence="1 2" key="1">
    <citation type="submission" date="2020-06" db="EMBL/GenBank/DDBJ databases">
        <title>REHAB project genomes.</title>
        <authorList>
            <person name="Shaw L.P."/>
        </authorList>
    </citation>
    <scope>NUCLEOTIDE SEQUENCE [LARGE SCALE GENOMIC DNA]</scope>
    <source>
        <strain evidence="1 2">RHB28-C13</strain>
    </source>
</reference>
<gene>
    <name evidence="1" type="primary">yncL</name>
    <name evidence="1" type="ORF">HVY52_11450</name>
</gene>
<protein>
    <submittedName>
        <fullName evidence="1">Stress response membrane protein YncL</fullName>
    </submittedName>
</protein>
<dbReference type="AlphaFoldDB" id="A0A7K4I1C4"/>
<dbReference type="GeneID" id="75057438"/>
<dbReference type="Proteomes" id="UP000510927">
    <property type="component" value="Chromosome"/>
</dbReference>
<dbReference type="EMBL" id="CP055675">
    <property type="protein sequence ID" value="QLN00388.1"/>
    <property type="molecule type" value="Genomic_DNA"/>
</dbReference>
<dbReference type="InterPro" id="IPR049611">
    <property type="entry name" value="YncL"/>
</dbReference>
<evidence type="ECO:0000313" key="2">
    <source>
        <dbReference type="Proteomes" id="UP000510927"/>
    </source>
</evidence>
<organism evidence="1 2">
    <name type="scientific">Escherichia fergusonii</name>
    <dbReference type="NCBI Taxonomy" id="564"/>
    <lineage>
        <taxon>Bacteria</taxon>
        <taxon>Pseudomonadati</taxon>
        <taxon>Pseudomonadota</taxon>
        <taxon>Gammaproteobacteria</taxon>
        <taxon>Enterobacterales</taxon>
        <taxon>Enterobacteriaceae</taxon>
        <taxon>Escherichia</taxon>
    </lineage>
</organism>
<dbReference type="RefSeq" id="WP_071821795.1">
    <property type="nucleotide sequence ID" value="NZ_AP028822.1"/>
</dbReference>
<sequence>MNVSSRTVVMINVFAALGLLALISLRFGWFY</sequence>
<name>A0A7K4I1C4_ESCFE</name>
<dbReference type="NCBIfam" id="NF000537">
    <property type="entry name" value="YncL"/>
    <property type="match status" value="1"/>
</dbReference>
<proteinExistence type="predicted"/>
<accession>A0A7K4I1C4</accession>
<evidence type="ECO:0000313" key="1">
    <source>
        <dbReference type="EMBL" id="QLN00388.1"/>
    </source>
</evidence>